<name>A0A3N4L5U2_9PEZI</name>
<evidence type="ECO:0000259" key="1">
    <source>
        <dbReference type="Pfam" id="PF00117"/>
    </source>
</evidence>
<protein>
    <submittedName>
        <fullName evidence="2">GMP synthase</fullName>
    </submittedName>
</protein>
<dbReference type="GO" id="GO:0005829">
    <property type="term" value="C:cytosol"/>
    <property type="evidence" value="ECO:0007669"/>
    <property type="project" value="TreeGrafter"/>
</dbReference>
<dbReference type="Gene3D" id="3.40.50.880">
    <property type="match status" value="1"/>
</dbReference>
<dbReference type="PROSITE" id="PS51273">
    <property type="entry name" value="GATASE_TYPE_1"/>
    <property type="match status" value="1"/>
</dbReference>
<dbReference type="InterPro" id="IPR029062">
    <property type="entry name" value="Class_I_gatase-like"/>
</dbReference>
<dbReference type="PANTHER" id="PTHR42695:SF5">
    <property type="entry name" value="GLUTAMINE AMIDOTRANSFERASE YLR126C-RELATED"/>
    <property type="match status" value="1"/>
</dbReference>
<accession>A0A3N4L5U2</accession>
<proteinExistence type="predicted"/>
<gene>
    <name evidence="2" type="ORF">L211DRAFT_125688</name>
</gene>
<dbReference type="SUPFAM" id="SSF52317">
    <property type="entry name" value="Class I glutamine amidotransferase-like"/>
    <property type="match status" value="1"/>
</dbReference>
<dbReference type="InParanoid" id="A0A3N4L5U2"/>
<sequence>MKRPLRIAILLCDSPLYLTAEKYGSYGGVFKALLERSTESLKNEIPGIENGLELTSWNVYQVEEYPNLEDIDAILITGSRFTSYDDLPWIKKLVDFTKAILAQDRVRIIGVCFGHQILGRALGLPVCRSEIAWETSVTPMSLTPTGQFLFKANLKPNMLSLMQMHRDIVRVEGSELPDGIENLGSTDVCQLQGMYKKGRFISVQGHPEFTPDIVKEIVHARTEMGIFTKEMHDDAMNRLWDGHDGIAVGCAFLRFLIK</sequence>
<reference evidence="2 3" key="1">
    <citation type="journal article" date="2018" name="Nat. Ecol. Evol.">
        <title>Pezizomycetes genomes reveal the molecular basis of ectomycorrhizal truffle lifestyle.</title>
        <authorList>
            <person name="Murat C."/>
            <person name="Payen T."/>
            <person name="Noel B."/>
            <person name="Kuo A."/>
            <person name="Morin E."/>
            <person name="Chen J."/>
            <person name="Kohler A."/>
            <person name="Krizsan K."/>
            <person name="Balestrini R."/>
            <person name="Da Silva C."/>
            <person name="Montanini B."/>
            <person name="Hainaut M."/>
            <person name="Levati E."/>
            <person name="Barry K.W."/>
            <person name="Belfiori B."/>
            <person name="Cichocki N."/>
            <person name="Clum A."/>
            <person name="Dockter R.B."/>
            <person name="Fauchery L."/>
            <person name="Guy J."/>
            <person name="Iotti M."/>
            <person name="Le Tacon F."/>
            <person name="Lindquist E.A."/>
            <person name="Lipzen A."/>
            <person name="Malagnac F."/>
            <person name="Mello A."/>
            <person name="Molinier V."/>
            <person name="Miyauchi S."/>
            <person name="Poulain J."/>
            <person name="Riccioni C."/>
            <person name="Rubini A."/>
            <person name="Sitrit Y."/>
            <person name="Splivallo R."/>
            <person name="Traeger S."/>
            <person name="Wang M."/>
            <person name="Zifcakova L."/>
            <person name="Wipf D."/>
            <person name="Zambonelli A."/>
            <person name="Paolocci F."/>
            <person name="Nowrousian M."/>
            <person name="Ottonello S."/>
            <person name="Baldrian P."/>
            <person name="Spatafora J.W."/>
            <person name="Henrissat B."/>
            <person name="Nagy L.G."/>
            <person name="Aury J.M."/>
            <person name="Wincker P."/>
            <person name="Grigoriev I.V."/>
            <person name="Bonfante P."/>
            <person name="Martin F.M."/>
        </authorList>
    </citation>
    <scope>NUCLEOTIDE SEQUENCE [LARGE SCALE GENOMIC DNA]</scope>
    <source>
        <strain evidence="2 3">ATCC MYA-4762</strain>
    </source>
</reference>
<dbReference type="EMBL" id="ML121653">
    <property type="protein sequence ID" value="RPB18267.1"/>
    <property type="molecule type" value="Genomic_DNA"/>
</dbReference>
<dbReference type="AlphaFoldDB" id="A0A3N4L5U2"/>
<dbReference type="Proteomes" id="UP000267821">
    <property type="component" value="Unassembled WGS sequence"/>
</dbReference>
<dbReference type="OrthoDB" id="92161at2759"/>
<dbReference type="FunCoup" id="A0A3N4L5U2">
    <property type="interactions" value="101"/>
</dbReference>
<dbReference type="InterPro" id="IPR017926">
    <property type="entry name" value="GATASE"/>
</dbReference>
<keyword evidence="3" id="KW-1185">Reference proteome</keyword>
<dbReference type="STRING" id="1051890.A0A3N4L5U2"/>
<dbReference type="GO" id="GO:0005634">
    <property type="term" value="C:nucleus"/>
    <property type="evidence" value="ECO:0007669"/>
    <property type="project" value="TreeGrafter"/>
</dbReference>
<dbReference type="PANTHER" id="PTHR42695">
    <property type="entry name" value="GLUTAMINE AMIDOTRANSFERASE YLR126C-RELATED"/>
    <property type="match status" value="1"/>
</dbReference>
<feature type="domain" description="Glutamine amidotransferase" evidence="1">
    <location>
        <begin position="52"/>
        <end position="211"/>
    </location>
</feature>
<dbReference type="InterPro" id="IPR044992">
    <property type="entry name" value="ChyE-like"/>
</dbReference>
<evidence type="ECO:0000313" key="2">
    <source>
        <dbReference type="EMBL" id="RPB18267.1"/>
    </source>
</evidence>
<evidence type="ECO:0000313" key="3">
    <source>
        <dbReference type="Proteomes" id="UP000267821"/>
    </source>
</evidence>
<dbReference type="CDD" id="cd01741">
    <property type="entry name" value="GATase1_1"/>
    <property type="match status" value="1"/>
</dbReference>
<organism evidence="2 3">
    <name type="scientific">Terfezia boudieri ATCC MYA-4762</name>
    <dbReference type="NCBI Taxonomy" id="1051890"/>
    <lineage>
        <taxon>Eukaryota</taxon>
        <taxon>Fungi</taxon>
        <taxon>Dikarya</taxon>
        <taxon>Ascomycota</taxon>
        <taxon>Pezizomycotina</taxon>
        <taxon>Pezizomycetes</taxon>
        <taxon>Pezizales</taxon>
        <taxon>Pezizaceae</taxon>
        <taxon>Terfezia</taxon>
    </lineage>
</organism>
<dbReference type="Pfam" id="PF00117">
    <property type="entry name" value="GATase"/>
    <property type="match status" value="1"/>
</dbReference>